<accession>A0A7Y0M189</accession>
<evidence type="ECO:0000313" key="2">
    <source>
        <dbReference type="EMBL" id="NMR21699.1"/>
    </source>
</evidence>
<keyword evidence="3" id="KW-1185">Reference proteome</keyword>
<dbReference type="Proteomes" id="UP000562124">
    <property type="component" value="Unassembled WGS sequence"/>
</dbReference>
<comment type="caution">
    <text evidence="2">The sequence shown here is derived from an EMBL/GenBank/DDBJ whole genome shotgun (WGS) entry which is preliminary data.</text>
</comment>
<name>A0A7Y0M189_CELFI</name>
<reference evidence="2 3" key="1">
    <citation type="submission" date="2020-04" db="EMBL/GenBank/DDBJ databases">
        <title>Sequencing and Assembly of C. fimi.</title>
        <authorList>
            <person name="Ramsey A.R."/>
        </authorList>
    </citation>
    <scope>NUCLEOTIDE SEQUENCE [LARGE SCALE GENOMIC DNA]</scope>
    <source>
        <strain evidence="2 3">SB</strain>
    </source>
</reference>
<dbReference type="RefSeq" id="WP_169326063.1">
    <property type="nucleotide sequence ID" value="NZ_JABCJJ010000053.1"/>
</dbReference>
<feature type="domain" description="Lipocalin-like" evidence="1">
    <location>
        <begin position="3"/>
        <end position="61"/>
    </location>
</feature>
<evidence type="ECO:0000259" key="1">
    <source>
        <dbReference type="Pfam" id="PF13924"/>
    </source>
</evidence>
<sequence>MSRPFASGDWFAGTPQDYVNEASSSIAYTGPFHVDEEKETLTHSMFVSLFPDSIGQTQIRE</sequence>
<dbReference type="EMBL" id="JABCJJ010000053">
    <property type="protein sequence ID" value="NMR21699.1"/>
    <property type="molecule type" value="Genomic_DNA"/>
</dbReference>
<gene>
    <name evidence="2" type="ORF">HIR71_16010</name>
</gene>
<dbReference type="AlphaFoldDB" id="A0A7Y0M189"/>
<dbReference type="Pfam" id="PF13924">
    <property type="entry name" value="Lipocalin_5"/>
    <property type="match status" value="1"/>
</dbReference>
<evidence type="ECO:0000313" key="3">
    <source>
        <dbReference type="Proteomes" id="UP000562124"/>
    </source>
</evidence>
<proteinExistence type="predicted"/>
<organism evidence="2 3">
    <name type="scientific">Cellulomonas fimi</name>
    <dbReference type="NCBI Taxonomy" id="1708"/>
    <lineage>
        <taxon>Bacteria</taxon>
        <taxon>Bacillati</taxon>
        <taxon>Actinomycetota</taxon>
        <taxon>Actinomycetes</taxon>
        <taxon>Micrococcales</taxon>
        <taxon>Cellulomonadaceae</taxon>
        <taxon>Cellulomonas</taxon>
    </lineage>
</organism>
<dbReference type="InterPro" id="IPR024311">
    <property type="entry name" value="Lipocalin-like"/>
</dbReference>
<protein>
    <submittedName>
        <fullName evidence="2">Lipocalin-like domain-containing protein</fullName>
    </submittedName>
</protein>